<reference evidence="2" key="1">
    <citation type="submission" date="2022-01" db="EMBL/GenBank/DDBJ databases">
        <authorList>
            <person name="King R."/>
        </authorList>
    </citation>
    <scope>NUCLEOTIDE SEQUENCE</scope>
</reference>
<organism evidence="2 3">
    <name type="scientific">Ceutorhynchus assimilis</name>
    <name type="common">cabbage seed weevil</name>
    <dbReference type="NCBI Taxonomy" id="467358"/>
    <lineage>
        <taxon>Eukaryota</taxon>
        <taxon>Metazoa</taxon>
        <taxon>Ecdysozoa</taxon>
        <taxon>Arthropoda</taxon>
        <taxon>Hexapoda</taxon>
        <taxon>Insecta</taxon>
        <taxon>Pterygota</taxon>
        <taxon>Neoptera</taxon>
        <taxon>Endopterygota</taxon>
        <taxon>Coleoptera</taxon>
        <taxon>Polyphaga</taxon>
        <taxon>Cucujiformia</taxon>
        <taxon>Curculionidae</taxon>
        <taxon>Ceutorhynchinae</taxon>
        <taxon>Ceutorhynchus</taxon>
    </lineage>
</organism>
<sequence>MTLPGTPSKSNLNSKTNFEEMHLPGRPRPSSSEVLEVSGQVRVSKVKIVDNKEIHLVPKLSVIDEGEEGDEETE</sequence>
<evidence type="ECO:0000313" key="2">
    <source>
        <dbReference type="EMBL" id="CAG9766634.1"/>
    </source>
</evidence>
<dbReference type="Proteomes" id="UP001152799">
    <property type="component" value="Chromosome 3"/>
</dbReference>
<dbReference type="EMBL" id="OU892279">
    <property type="protein sequence ID" value="CAG9766634.1"/>
    <property type="molecule type" value="Genomic_DNA"/>
</dbReference>
<accession>A0A9N9QPG4</accession>
<protein>
    <submittedName>
        <fullName evidence="2">Uncharacterized protein</fullName>
    </submittedName>
</protein>
<dbReference type="AlphaFoldDB" id="A0A9N9QPG4"/>
<feature type="compositionally biased region" description="Polar residues" evidence="1">
    <location>
        <begin position="1"/>
        <end position="16"/>
    </location>
</feature>
<proteinExistence type="predicted"/>
<evidence type="ECO:0000313" key="3">
    <source>
        <dbReference type="Proteomes" id="UP001152799"/>
    </source>
</evidence>
<gene>
    <name evidence="2" type="ORF">CEUTPL_LOCUS7210</name>
</gene>
<name>A0A9N9QPG4_9CUCU</name>
<evidence type="ECO:0000256" key="1">
    <source>
        <dbReference type="SAM" id="MobiDB-lite"/>
    </source>
</evidence>
<feature type="region of interest" description="Disordered" evidence="1">
    <location>
        <begin position="1"/>
        <end position="36"/>
    </location>
</feature>
<keyword evidence="3" id="KW-1185">Reference proteome</keyword>